<comment type="pathway">
    <text evidence="1 4">Protein modification; protein neddylation.</text>
</comment>
<dbReference type="AlphaFoldDB" id="A0A6G1GWB5"/>
<dbReference type="SUPFAM" id="SSF69572">
    <property type="entry name" value="Activating enzymes of the ubiquitin-like proteins"/>
    <property type="match status" value="1"/>
</dbReference>
<dbReference type="OrthoDB" id="1708823at2759"/>
<gene>
    <name evidence="6" type="ORF">K402DRAFT_358067</name>
</gene>
<protein>
    <recommendedName>
        <fullName evidence="4">NEDD8-activating enzyme E1 regulatory subunit</fullName>
    </recommendedName>
</protein>
<dbReference type="UniPathway" id="UPA00885"/>
<evidence type="ECO:0000313" key="7">
    <source>
        <dbReference type="Proteomes" id="UP000800041"/>
    </source>
</evidence>
<feature type="domain" description="THIF-type NAD/FAD binding fold" evidence="5">
    <location>
        <begin position="18"/>
        <end position="541"/>
    </location>
</feature>
<dbReference type="GO" id="GO:0019781">
    <property type="term" value="F:NEDD8 activating enzyme activity"/>
    <property type="evidence" value="ECO:0007669"/>
    <property type="project" value="UniProtKB-UniRule"/>
</dbReference>
<dbReference type="Pfam" id="PF00899">
    <property type="entry name" value="ThiF"/>
    <property type="match status" value="1"/>
</dbReference>
<evidence type="ECO:0000256" key="2">
    <source>
        <dbReference type="ARBA" id="ARBA00006868"/>
    </source>
</evidence>
<evidence type="ECO:0000256" key="4">
    <source>
        <dbReference type="PIRNR" id="PIRNR039099"/>
    </source>
</evidence>
<name>A0A6G1GWB5_9PEZI</name>
<dbReference type="InterPro" id="IPR000594">
    <property type="entry name" value="ThiF_NAD_FAD-bd"/>
</dbReference>
<organism evidence="6 7">
    <name type="scientific">Aulographum hederae CBS 113979</name>
    <dbReference type="NCBI Taxonomy" id="1176131"/>
    <lineage>
        <taxon>Eukaryota</taxon>
        <taxon>Fungi</taxon>
        <taxon>Dikarya</taxon>
        <taxon>Ascomycota</taxon>
        <taxon>Pezizomycotina</taxon>
        <taxon>Dothideomycetes</taxon>
        <taxon>Pleosporomycetidae</taxon>
        <taxon>Aulographales</taxon>
        <taxon>Aulographaceae</taxon>
    </lineage>
</organism>
<dbReference type="PANTHER" id="PTHR10953">
    <property type="entry name" value="UBIQUITIN-ACTIVATING ENZYME E1"/>
    <property type="match status" value="1"/>
</dbReference>
<comment type="similarity">
    <text evidence="2 4">Belongs to the ubiquitin-activating E1 family. ULA1 subfamily.</text>
</comment>
<dbReference type="Proteomes" id="UP000800041">
    <property type="component" value="Unassembled WGS sequence"/>
</dbReference>
<evidence type="ECO:0000259" key="5">
    <source>
        <dbReference type="Pfam" id="PF00899"/>
    </source>
</evidence>
<dbReference type="PANTHER" id="PTHR10953:SF29">
    <property type="entry name" value="NEDD8-ACTIVATING ENZYME E1 REGULATORY SUBUNIT"/>
    <property type="match status" value="1"/>
</dbReference>
<keyword evidence="3 4" id="KW-0833">Ubl conjugation pathway</keyword>
<dbReference type="GO" id="GO:0045116">
    <property type="term" value="P:protein neddylation"/>
    <property type="evidence" value="ECO:0007669"/>
    <property type="project" value="UniProtKB-UniRule"/>
</dbReference>
<keyword evidence="7" id="KW-1185">Reference proteome</keyword>
<dbReference type="InterPro" id="IPR045886">
    <property type="entry name" value="ThiF/MoeB/HesA"/>
</dbReference>
<comment type="function">
    <text evidence="4">Regulatory subunit of the dimeric UBA3-ULA1 E1 enzyme.</text>
</comment>
<accession>A0A6G1GWB5</accession>
<dbReference type="EMBL" id="ML977164">
    <property type="protein sequence ID" value="KAF1985049.1"/>
    <property type="molecule type" value="Genomic_DNA"/>
</dbReference>
<dbReference type="GO" id="GO:0005737">
    <property type="term" value="C:cytoplasm"/>
    <property type="evidence" value="ECO:0007669"/>
    <property type="project" value="TreeGrafter"/>
</dbReference>
<dbReference type="InterPro" id="IPR030667">
    <property type="entry name" value="APP-BP1"/>
</dbReference>
<evidence type="ECO:0000256" key="3">
    <source>
        <dbReference type="ARBA" id="ARBA00022786"/>
    </source>
</evidence>
<evidence type="ECO:0000313" key="6">
    <source>
        <dbReference type="EMBL" id="KAF1985049.1"/>
    </source>
</evidence>
<sequence>MATTPPPLQGPTSKEKKYDRQLRLWGANGQAALEEAHILLINSGSGVVGIETLKNLVLPGAGNFTILDSAIVEEADLGVNFFLASDSLGKSRAEQCCELLKELNPDVDGHFSSEPIETFITKPDALDPYTLILATAPISPEILEIIIAHATETLTPLFYIHSVGFYSHFSVHLPHAFPVVDTHPDPVTISDLRLLNPWPALTQLVQEKTAHLEAMSDDDHGHVPYVLLLLHFLEKWKSAHDDKAPQNYKEKSEFREMVRAGTRTSNPEGGEENSEEAVAAVLKNLNPPELSSNVKEVFNSAECVGASPDSQNFWIIASAISSFHKNNKVLPLPGSVPDMKAKSNDYIALQNVYKTKAREDFAEVLSIVRDIEAALERTNPIDEKEVEAFCKGAAHIKLVRGKGMHIAKPGETIEWLDRAKFAFGSLTNPDSLIHIYIAFLAYDSFGAAHPADGLNGAALAPGTTDFEADTEKMVGMAQQIIDDIIKEAGKTMEDPEYTEVKEQSQKVVTELVRAGGGELHNISAFTGGTVAQEVIKVITKQYVPVDNCCMWDGVSSTISVLRL</sequence>
<dbReference type="InterPro" id="IPR035985">
    <property type="entry name" value="Ubiquitin-activating_enz"/>
</dbReference>
<proteinExistence type="inferred from homology"/>
<evidence type="ECO:0000256" key="1">
    <source>
        <dbReference type="ARBA" id="ARBA00005032"/>
    </source>
</evidence>
<reference evidence="6" key="1">
    <citation type="journal article" date="2020" name="Stud. Mycol.">
        <title>101 Dothideomycetes genomes: a test case for predicting lifestyles and emergence of pathogens.</title>
        <authorList>
            <person name="Haridas S."/>
            <person name="Albert R."/>
            <person name="Binder M."/>
            <person name="Bloem J."/>
            <person name="Labutti K."/>
            <person name="Salamov A."/>
            <person name="Andreopoulos B."/>
            <person name="Baker S."/>
            <person name="Barry K."/>
            <person name="Bills G."/>
            <person name="Bluhm B."/>
            <person name="Cannon C."/>
            <person name="Castanera R."/>
            <person name="Culley D."/>
            <person name="Daum C."/>
            <person name="Ezra D."/>
            <person name="Gonzalez J."/>
            <person name="Henrissat B."/>
            <person name="Kuo A."/>
            <person name="Liang C."/>
            <person name="Lipzen A."/>
            <person name="Lutzoni F."/>
            <person name="Magnuson J."/>
            <person name="Mondo S."/>
            <person name="Nolan M."/>
            <person name="Ohm R."/>
            <person name="Pangilinan J."/>
            <person name="Park H.-J."/>
            <person name="Ramirez L."/>
            <person name="Alfaro M."/>
            <person name="Sun H."/>
            <person name="Tritt A."/>
            <person name="Yoshinaga Y."/>
            <person name="Zwiers L.-H."/>
            <person name="Turgeon B."/>
            <person name="Goodwin S."/>
            <person name="Spatafora J."/>
            <person name="Crous P."/>
            <person name="Grigoriev I."/>
        </authorList>
    </citation>
    <scope>NUCLEOTIDE SEQUENCE</scope>
    <source>
        <strain evidence="6">CBS 113979</strain>
    </source>
</reference>
<dbReference type="PIRSF" id="PIRSF039099">
    <property type="entry name" value="APP-BP1"/>
    <property type="match status" value="1"/>
</dbReference>
<dbReference type="Gene3D" id="3.40.50.720">
    <property type="entry name" value="NAD(P)-binding Rossmann-like Domain"/>
    <property type="match status" value="2"/>
</dbReference>